<evidence type="ECO:0000313" key="3">
    <source>
        <dbReference type="Proteomes" id="UP000295197"/>
    </source>
</evidence>
<feature type="transmembrane region" description="Helical" evidence="1">
    <location>
        <begin position="75"/>
        <end position="95"/>
    </location>
</feature>
<dbReference type="Proteomes" id="UP000295197">
    <property type="component" value="Unassembled WGS sequence"/>
</dbReference>
<organism evidence="2 3">
    <name type="scientific">Sphingobacterium alimentarium</name>
    <dbReference type="NCBI Taxonomy" id="797292"/>
    <lineage>
        <taxon>Bacteria</taxon>
        <taxon>Pseudomonadati</taxon>
        <taxon>Bacteroidota</taxon>
        <taxon>Sphingobacteriia</taxon>
        <taxon>Sphingobacteriales</taxon>
        <taxon>Sphingobacteriaceae</taxon>
        <taxon>Sphingobacterium</taxon>
    </lineage>
</organism>
<evidence type="ECO:0000256" key="1">
    <source>
        <dbReference type="SAM" id="Phobius"/>
    </source>
</evidence>
<feature type="transmembrane region" description="Helical" evidence="1">
    <location>
        <begin position="47"/>
        <end position="69"/>
    </location>
</feature>
<evidence type="ECO:0000313" key="2">
    <source>
        <dbReference type="EMBL" id="TCV20781.1"/>
    </source>
</evidence>
<keyword evidence="3" id="KW-1185">Reference proteome</keyword>
<dbReference type="RefSeq" id="WP_132775911.1">
    <property type="nucleotide sequence ID" value="NZ_SMBZ01000001.1"/>
</dbReference>
<gene>
    <name evidence="2" type="ORF">EDC17_1001124</name>
</gene>
<dbReference type="AlphaFoldDB" id="A0A4R3W368"/>
<keyword evidence="1" id="KW-0812">Transmembrane</keyword>
<dbReference type="OrthoDB" id="713022at2"/>
<comment type="caution">
    <text evidence="2">The sequence shown here is derived from an EMBL/GenBank/DDBJ whole genome shotgun (WGS) entry which is preliminary data.</text>
</comment>
<dbReference type="InterPro" id="IPR018770">
    <property type="entry name" value="ChloroindolylP_hydrolase"/>
</dbReference>
<accession>A0A4R3W368</accession>
<dbReference type="EMBL" id="SMBZ01000001">
    <property type="protein sequence ID" value="TCV20781.1"/>
    <property type="molecule type" value="Genomic_DNA"/>
</dbReference>
<dbReference type="Pfam" id="PF10112">
    <property type="entry name" value="Halogen_Hydrol"/>
    <property type="match status" value="1"/>
</dbReference>
<keyword evidence="1" id="KW-1133">Transmembrane helix</keyword>
<feature type="transmembrane region" description="Helical" evidence="1">
    <location>
        <begin position="18"/>
        <end position="35"/>
    </location>
</feature>
<reference evidence="2 3" key="1">
    <citation type="submission" date="2019-03" db="EMBL/GenBank/DDBJ databases">
        <title>Genomic Encyclopedia of Type Strains, Phase IV (KMG-IV): sequencing the most valuable type-strain genomes for metagenomic binning, comparative biology and taxonomic classification.</title>
        <authorList>
            <person name="Goeker M."/>
        </authorList>
    </citation>
    <scope>NUCLEOTIDE SEQUENCE [LARGE SCALE GENOMIC DNA]</scope>
    <source>
        <strain evidence="2 3">DSM 22362</strain>
    </source>
</reference>
<proteinExistence type="predicted"/>
<sequence length="258" mass="30029">MGFATKKSKRWEFGQLKWTFFSILLFIPPIHPLVMMSQASKSKVRSWYILAWIMLFIQFGLFYSFYYFAGAMSSGMLATVCGYIASYIAGNGLLLSQSKDYLQRLELSEVRQLTWVNSISHQRQLELAMAEIETPQSFVTKLMFYKKSIQNRNLQTHIEKIVRLFHLLEQRDLQEAEKFLVRHGTVVNVLREYYDLEQTRLNNAITLESKNKLEAVLVQASSAIELDVTNLIKYRLLDVSAESDVYLQTLKNKKLLND</sequence>
<name>A0A4R3W368_9SPHI</name>
<keyword evidence="1" id="KW-0472">Membrane</keyword>
<protein>
    <submittedName>
        <fullName evidence="2">5-bromo-4-chloroindolyl phosphate hydrolysis protein</fullName>
    </submittedName>
</protein>